<sequence length="239" mass="26285">MRFPLLITGLLSALTSAKVLVSYSAAKHDQTSSLGLLNLDGWGRKRPASRRLRFVSFLQGTPPPPSTPSAIQPPTSHDQPVKDKTYYIAYVVRFETAARGMIVFQWKDYAEKFIANDNIPARLVFRSNNKGVGVKTNPYNAEKGVEAWTQKMKLGKTYRFGIVVNTSQRNGYFEMYVDGHDVTGRIQGNYLPGGTKGAASPKMGLYGAEEGLQGSDVYEVVVGTRMEDVSEVAGIPVGW</sequence>
<evidence type="ECO:0000313" key="3">
    <source>
        <dbReference type="EMBL" id="KJY02443.1"/>
    </source>
</evidence>
<dbReference type="Gene3D" id="2.60.120.200">
    <property type="match status" value="1"/>
</dbReference>
<reference evidence="3 4" key="1">
    <citation type="submission" date="2015-03" db="EMBL/GenBank/DDBJ databases">
        <title>RNA-seq based gene annotation and comparative genomics of four Zymoseptoria species reveal species-specific pathogenicity related genes and transposable element activity.</title>
        <authorList>
            <person name="Grandaubert J."/>
            <person name="Bhattacharyya A."/>
            <person name="Stukenbrock E.H."/>
        </authorList>
    </citation>
    <scope>NUCLEOTIDE SEQUENCE [LARGE SCALE GENOMIC DNA]</scope>
    <source>
        <strain evidence="3 4">Zb18110</strain>
    </source>
</reference>
<feature type="signal peptide" evidence="2">
    <location>
        <begin position="1"/>
        <end position="17"/>
    </location>
</feature>
<accession>A0A0F4GZK3</accession>
<evidence type="ECO:0000256" key="2">
    <source>
        <dbReference type="SAM" id="SignalP"/>
    </source>
</evidence>
<comment type="caution">
    <text evidence="3">The sequence shown here is derived from an EMBL/GenBank/DDBJ whole genome shotgun (WGS) entry which is preliminary data.</text>
</comment>
<dbReference type="EMBL" id="LAFY01000048">
    <property type="protein sequence ID" value="KJY02443.1"/>
    <property type="molecule type" value="Genomic_DNA"/>
</dbReference>
<keyword evidence="4" id="KW-1185">Reference proteome</keyword>
<evidence type="ECO:0000313" key="4">
    <source>
        <dbReference type="Proteomes" id="UP000033647"/>
    </source>
</evidence>
<dbReference type="Proteomes" id="UP000033647">
    <property type="component" value="Unassembled WGS sequence"/>
</dbReference>
<name>A0A0F4GZK3_9PEZI</name>
<dbReference type="OrthoDB" id="3233795at2759"/>
<feature type="chain" id="PRO_5002469348" evidence="2">
    <location>
        <begin position="18"/>
        <end position="239"/>
    </location>
</feature>
<keyword evidence="2" id="KW-0732">Signal</keyword>
<proteinExistence type="predicted"/>
<dbReference type="AlphaFoldDB" id="A0A0F4GZK3"/>
<evidence type="ECO:0000256" key="1">
    <source>
        <dbReference type="SAM" id="MobiDB-lite"/>
    </source>
</evidence>
<feature type="region of interest" description="Disordered" evidence="1">
    <location>
        <begin position="58"/>
        <end position="79"/>
    </location>
</feature>
<gene>
    <name evidence="3" type="ORF">TI39_contig51g00012</name>
</gene>
<organism evidence="3 4">
    <name type="scientific">Zymoseptoria brevis</name>
    <dbReference type="NCBI Taxonomy" id="1047168"/>
    <lineage>
        <taxon>Eukaryota</taxon>
        <taxon>Fungi</taxon>
        <taxon>Dikarya</taxon>
        <taxon>Ascomycota</taxon>
        <taxon>Pezizomycotina</taxon>
        <taxon>Dothideomycetes</taxon>
        <taxon>Dothideomycetidae</taxon>
        <taxon>Mycosphaerellales</taxon>
        <taxon>Mycosphaerellaceae</taxon>
        <taxon>Zymoseptoria</taxon>
    </lineage>
</organism>
<protein>
    <submittedName>
        <fullName evidence="3">Uncharacterized protein</fullName>
    </submittedName>
</protein>